<evidence type="ECO:0000259" key="1">
    <source>
        <dbReference type="Pfam" id="PF00535"/>
    </source>
</evidence>
<evidence type="ECO:0000313" key="2">
    <source>
        <dbReference type="EMBL" id="KFF13385.1"/>
    </source>
</evidence>
<dbReference type="Gene3D" id="3.90.550.10">
    <property type="entry name" value="Spore Coat Polysaccharide Biosynthesis Protein SpsA, Chain A"/>
    <property type="match status" value="1"/>
</dbReference>
<dbReference type="Proteomes" id="UP000028705">
    <property type="component" value="Unassembled WGS sequence"/>
</dbReference>
<dbReference type="RefSeq" id="WP_034710033.1">
    <property type="nucleotide sequence ID" value="NZ_JAODPJ010000003.1"/>
</dbReference>
<dbReference type="PANTHER" id="PTHR22916:SF3">
    <property type="entry name" value="UDP-GLCNAC:BETAGAL BETA-1,3-N-ACETYLGLUCOSAMINYLTRANSFERASE-LIKE PROTEIN 1"/>
    <property type="match status" value="1"/>
</dbReference>
<dbReference type="GO" id="GO:0016758">
    <property type="term" value="F:hexosyltransferase activity"/>
    <property type="evidence" value="ECO:0007669"/>
    <property type="project" value="UniProtKB-ARBA"/>
</dbReference>
<gene>
    <name evidence="2" type="ORF">IW15_06210</name>
</gene>
<dbReference type="InterPro" id="IPR029044">
    <property type="entry name" value="Nucleotide-diphossugar_trans"/>
</dbReference>
<dbReference type="PANTHER" id="PTHR22916">
    <property type="entry name" value="GLYCOSYLTRANSFERASE"/>
    <property type="match status" value="1"/>
</dbReference>
<comment type="caution">
    <text evidence="2">The sequence shown here is derived from an EMBL/GenBank/DDBJ whole genome shotgun (WGS) entry which is preliminary data.</text>
</comment>
<dbReference type="OrthoDB" id="396512at2"/>
<dbReference type="CDD" id="cd00761">
    <property type="entry name" value="Glyco_tranf_GTA_type"/>
    <property type="match status" value="1"/>
</dbReference>
<sequence>MRPLLSIAIATKDREKYCVKSIQSILSLNSNKIEITISDNSATPQVKNFIEELKSTNVKYRYDSGPVSSIENFNRAIELTTGKYIILIGDDDTILPKAIEIAEWADNNDIDSVCSKEAVTYYWPGALEQYPTGALIIPPFGNNIKEISLKKNLISLLHNGLQHYLLYPLPKTYHGIVKKDILEKIKKLTGHYYGGLSPDIYSSVAVSCIAKNHFQLEEPISVAGVCPTSTTAENFTGKHSGTLENIPHLRHREGYVFDKRIPKYYSVNTIWAESGLKALEELKEFELLKEFNIFYLLAQGRINNRKFISDLIEEETQKTLSENNISQNKYKIENAKSIFKIYTKKALNILNTKMSSRKDKTILSIENIQKVLEIYNS</sequence>
<keyword evidence="3" id="KW-1185">Reference proteome</keyword>
<name>A0A086A9M1_9FLAO</name>
<proteinExistence type="predicted"/>
<organism evidence="2 3">
    <name type="scientific">Chryseobacterium soli</name>
    <dbReference type="NCBI Taxonomy" id="445961"/>
    <lineage>
        <taxon>Bacteria</taxon>
        <taxon>Pseudomonadati</taxon>
        <taxon>Bacteroidota</taxon>
        <taxon>Flavobacteriia</taxon>
        <taxon>Flavobacteriales</taxon>
        <taxon>Weeksellaceae</taxon>
        <taxon>Chryseobacterium group</taxon>
        <taxon>Chryseobacterium</taxon>
    </lineage>
</organism>
<dbReference type="SUPFAM" id="SSF53448">
    <property type="entry name" value="Nucleotide-diphospho-sugar transferases"/>
    <property type="match status" value="1"/>
</dbReference>
<protein>
    <recommendedName>
        <fullName evidence="1">Glycosyltransferase 2-like domain-containing protein</fullName>
    </recommendedName>
</protein>
<dbReference type="eggNOG" id="COG1216">
    <property type="taxonomic scope" value="Bacteria"/>
</dbReference>
<evidence type="ECO:0000313" key="3">
    <source>
        <dbReference type="Proteomes" id="UP000028705"/>
    </source>
</evidence>
<reference evidence="2 3" key="1">
    <citation type="submission" date="2014-07" db="EMBL/GenBank/DDBJ databases">
        <title>Genome of Chryseobacterium soli DSM 19298.</title>
        <authorList>
            <person name="Stropko S.J."/>
            <person name="Pipes S.E."/>
            <person name="Newman J."/>
        </authorList>
    </citation>
    <scope>NUCLEOTIDE SEQUENCE [LARGE SCALE GENOMIC DNA]</scope>
    <source>
        <strain evidence="2 3">DSM 19298</strain>
    </source>
</reference>
<dbReference type="Pfam" id="PF00535">
    <property type="entry name" value="Glycos_transf_2"/>
    <property type="match status" value="1"/>
</dbReference>
<dbReference type="InterPro" id="IPR001173">
    <property type="entry name" value="Glyco_trans_2-like"/>
</dbReference>
<dbReference type="EMBL" id="JPRH01000002">
    <property type="protein sequence ID" value="KFF13385.1"/>
    <property type="molecule type" value="Genomic_DNA"/>
</dbReference>
<accession>A0A086A9M1</accession>
<dbReference type="AlphaFoldDB" id="A0A086A9M1"/>
<feature type="domain" description="Glycosyltransferase 2-like" evidence="1">
    <location>
        <begin position="6"/>
        <end position="114"/>
    </location>
</feature>
<dbReference type="STRING" id="445961.IW15_06210"/>